<dbReference type="Proteomes" id="UP000193925">
    <property type="component" value="Chromosome AFERRI"/>
</dbReference>
<dbReference type="AlphaFoldDB" id="A0A060UTZ9"/>
<evidence type="ECO:0000259" key="5">
    <source>
        <dbReference type="Pfam" id="PF05598"/>
    </source>
</evidence>
<evidence type="ECO:0000313" key="7">
    <source>
        <dbReference type="EMBL" id="SMH65434.1"/>
    </source>
</evidence>
<dbReference type="GO" id="GO:0003677">
    <property type="term" value="F:DNA binding"/>
    <property type="evidence" value="ECO:0007669"/>
    <property type="project" value="InterPro"/>
</dbReference>
<name>A0A060UTZ9_9PROT</name>
<dbReference type="Gene3D" id="3.30.65.10">
    <property type="entry name" value="Bacterial Topoisomerase I, domain 1"/>
    <property type="match status" value="1"/>
</dbReference>
<dbReference type="InterPro" id="IPR007560">
    <property type="entry name" value="Restrct_endonuc_IV_Mrr"/>
</dbReference>
<dbReference type="InterPro" id="IPR011856">
    <property type="entry name" value="tRNA_endonuc-like_dom_sf"/>
</dbReference>
<dbReference type="GO" id="GO:0005694">
    <property type="term" value="C:chromosome"/>
    <property type="evidence" value="ECO:0007669"/>
    <property type="project" value="InterPro"/>
</dbReference>
<feature type="domain" description="Transposase IS4-like" evidence="3">
    <location>
        <begin position="272"/>
        <end position="438"/>
    </location>
</feature>
<dbReference type="SUPFAM" id="SSF57783">
    <property type="entry name" value="Zinc beta-ribbon"/>
    <property type="match status" value="1"/>
</dbReference>
<evidence type="ECO:0000259" key="3">
    <source>
        <dbReference type="Pfam" id="PF01609"/>
    </source>
</evidence>
<feature type="domain" description="Transposase InsH N-terminal" evidence="5">
    <location>
        <begin position="18"/>
        <end position="109"/>
    </location>
</feature>
<dbReference type="InterPro" id="IPR002559">
    <property type="entry name" value="Transposase_11"/>
</dbReference>
<dbReference type="SUPFAM" id="SSF52980">
    <property type="entry name" value="Restriction endonuclease-like"/>
    <property type="match status" value="1"/>
</dbReference>
<dbReference type="GO" id="GO:0009307">
    <property type="term" value="P:DNA restriction-modification system"/>
    <property type="evidence" value="ECO:0007669"/>
    <property type="project" value="InterPro"/>
</dbReference>
<dbReference type="Pfam" id="PF01609">
    <property type="entry name" value="DDE_Tnp_1"/>
    <property type="match status" value="1"/>
</dbReference>
<feature type="domain" description="Restriction endonuclease type IV Mrr" evidence="4">
    <location>
        <begin position="537"/>
        <end position="647"/>
    </location>
</feature>
<dbReference type="InterPro" id="IPR013498">
    <property type="entry name" value="Topo_IA_Znf"/>
</dbReference>
<feature type="domain" description="DNA topoisomerase type IA zn finger" evidence="2">
    <location>
        <begin position="672"/>
        <end position="704"/>
    </location>
</feature>
<evidence type="ECO:0000259" key="2">
    <source>
        <dbReference type="Pfam" id="PF01396"/>
    </source>
</evidence>
<dbReference type="GO" id="GO:0006313">
    <property type="term" value="P:DNA transposition"/>
    <property type="evidence" value="ECO:0007669"/>
    <property type="project" value="InterPro"/>
</dbReference>
<dbReference type="InterPro" id="IPR047629">
    <property type="entry name" value="IS1182_transpos"/>
</dbReference>
<dbReference type="InterPro" id="IPR008490">
    <property type="entry name" value="Transposase_InsH_N"/>
</dbReference>
<dbReference type="EMBL" id="LT841305">
    <property type="protein sequence ID" value="SMH65434.1"/>
    <property type="molecule type" value="Genomic_DNA"/>
</dbReference>
<dbReference type="GO" id="GO:0004519">
    <property type="term" value="F:endonuclease activity"/>
    <property type="evidence" value="ECO:0007669"/>
    <property type="project" value="InterPro"/>
</dbReference>
<dbReference type="Pfam" id="PF05598">
    <property type="entry name" value="DUF772"/>
    <property type="match status" value="1"/>
</dbReference>
<dbReference type="Pfam" id="PF04471">
    <property type="entry name" value="Mrr_cat"/>
    <property type="match status" value="1"/>
</dbReference>
<reference evidence="6" key="1">
    <citation type="submission" date="2014-03" db="EMBL/GenBank/DDBJ databases">
        <authorList>
            <person name="Genoscope - CEA"/>
        </authorList>
    </citation>
    <scope>NUCLEOTIDE SEQUENCE [LARGE SCALE GENOMIC DNA]</scope>
    <source>
        <strain evidence="6">CF27</strain>
    </source>
</reference>
<evidence type="ECO:0000313" key="8">
    <source>
        <dbReference type="Proteomes" id="UP000193925"/>
    </source>
</evidence>
<feature type="region of interest" description="Disordered" evidence="1">
    <location>
        <begin position="236"/>
        <end position="255"/>
    </location>
</feature>
<organism evidence="6">
    <name type="scientific">Acidithiobacillus ferrivorans</name>
    <dbReference type="NCBI Taxonomy" id="160808"/>
    <lineage>
        <taxon>Bacteria</taxon>
        <taxon>Pseudomonadati</taxon>
        <taxon>Pseudomonadota</taxon>
        <taxon>Acidithiobacillia</taxon>
        <taxon>Acidithiobacillales</taxon>
        <taxon>Acidithiobacillaceae</taxon>
        <taxon>Acidithiobacillus</taxon>
    </lineage>
</organism>
<evidence type="ECO:0000259" key="4">
    <source>
        <dbReference type="Pfam" id="PF04471"/>
    </source>
</evidence>
<protein>
    <submittedName>
        <fullName evidence="6">Transposase</fullName>
    </submittedName>
</protein>
<evidence type="ECO:0000313" key="6">
    <source>
        <dbReference type="EMBL" id="CDQ11880.1"/>
    </source>
</evidence>
<dbReference type="PANTHER" id="PTHR33408:SF4">
    <property type="entry name" value="TRANSPOSASE DDE DOMAIN-CONTAINING PROTEIN"/>
    <property type="match status" value="1"/>
</dbReference>
<sequence length="710" mass="79516">MAHFIDPDRKTSYLLPPSMEDWLPEGHLARFIVEVIEQLDLSRLVKQYAGRGCKAYLPATLLAILVYGYANGVFSSRKLEQATYDSVAFRYLAAGGHPDHDTLANFRRRFLGELQNLFVQVLELAQEMKLLKVGRVCLDGTKIHAIASKHQALSHGHIEQMERQLKAEVQELFALAEQADQAVIPGGVNLPEEIRRREDRLVVMAAAKAKIAERVQSRYEKEKILYDEKMARRAEREATGQKRLGKAPDPAPKAQDQINLTDEESRIMPVSGGGFEQSYNAQAAVDDQTMLVVATGVSQAPNDKEQVLPMLATLQTQAAVLGPIETLVADTGYCSEKNVEACEALGITPFIAVAREDHHPDWRQRHTEPEALAEDATLMQRMIHRLKTQAGRSVYRLRKQTVEPVFGIIKSVMGFRQFSLRGLRQVQGEWSLVCLAWIMIPAILVGNPFSKALLPFLKMAGSVLAAFAGIGALKLYLERKRWRERQNDPVPLKNRSYQPQRPPYASRVKPDTTYSQQKGHTVPQPNSSRVEWSLELLRSLEWKRFEDLCDEYSKTKGMRTQTTRLGADGGIDIRICRETGDPMGVIQCKAWKKDIGVKLIRELAGVMAHERVKNGVFITTSSFTPDATVFAAANGIILLDGKEFLNAIKTLPVSDQEHLLTFATSGDYTTPTCAKCGVKMVLKNGYSEFWGCPNYPRCRETIKIRGGGRK</sequence>
<dbReference type="Pfam" id="PF01396">
    <property type="entry name" value="Zn_ribbon_Top1"/>
    <property type="match status" value="1"/>
</dbReference>
<dbReference type="NCBIfam" id="NF033551">
    <property type="entry name" value="transpos_IS1182"/>
    <property type="match status" value="1"/>
</dbReference>
<dbReference type="GO" id="GO:0006265">
    <property type="term" value="P:DNA topological change"/>
    <property type="evidence" value="ECO:0007669"/>
    <property type="project" value="InterPro"/>
</dbReference>
<dbReference type="GO" id="GO:0003916">
    <property type="term" value="F:DNA topoisomerase activity"/>
    <property type="evidence" value="ECO:0007669"/>
    <property type="project" value="InterPro"/>
</dbReference>
<dbReference type="Gene3D" id="3.40.1350.10">
    <property type="match status" value="1"/>
</dbReference>
<proteinExistence type="predicted"/>
<keyword evidence="8" id="KW-1185">Reference proteome</keyword>
<gene>
    <name evidence="7" type="ORF">AFERRI_20216</name>
    <name evidence="6" type="ORF">AFERRI_600106</name>
</gene>
<dbReference type="EMBL" id="CCCS020000057">
    <property type="protein sequence ID" value="CDQ11880.1"/>
    <property type="molecule type" value="Genomic_DNA"/>
</dbReference>
<dbReference type="PANTHER" id="PTHR33408">
    <property type="entry name" value="TRANSPOSASE"/>
    <property type="match status" value="1"/>
</dbReference>
<dbReference type="GO" id="GO:0004803">
    <property type="term" value="F:transposase activity"/>
    <property type="evidence" value="ECO:0007669"/>
    <property type="project" value="InterPro"/>
</dbReference>
<accession>A0A060UTZ9</accession>
<feature type="region of interest" description="Disordered" evidence="1">
    <location>
        <begin position="488"/>
        <end position="527"/>
    </location>
</feature>
<reference evidence="7 8" key="3">
    <citation type="submission" date="2017-03" db="EMBL/GenBank/DDBJ databases">
        <authorList>
            <person name="Regsiter A."/>
            <person name="William W."/>
        </authorList>
    </citation>
    <scope>NUCLEOTIDE SEQUENCE [LARGE SCALE GENOMIC DNA]</scope>
    <source>
        <strain evidence="7">PRJEB5721</strain>
    </source>
</reference>
<reference evidence="6" key="2">
    <citation type="submission" date="2014-07" db="EMBL/GenBank/DDBJ databases">
        <title>Initial genome analysis of the psychrotolerant acidophile Acidithiobacillus ferrivorans CF27: insights into iron and sulfur oxidation pathways and into biofilm formation.</title>
        <authorList>
            <person name="Talla E."/>
            <person name="Hedrich S."/>
            <person name="Mangenot S."/>
            <person name="Ji B."/>
            <person name="Johnson D.B."/>
            <person name="Barbe V."/>
            <person name="Bonnefoy V."/>
        </authorList>
    </citation>
    <scope>NUCLEOTIDE SEQUENCE [LARGE SCALE GENOMIC DNA]</scope>
    <source>
        <strain evidence="6">CF27</strain>
    </source>
</reference>
<evidence type="ECO:0000256" key="1">
    <source>
        <dbReference type="SAM" id="MobiDB-lite"/>
    </source>
</evidence>
<dbReference type="InterPro" id="IPR011335">
    <property type="entry name" value="Restrct_endonuc-II-like"/>
</dbReference>
<feature type="compositionally biased region" description="Polar residues" evidence="1">
    <location>
        <begin position="512"/>
        <end position="526"/>
    </location>
</feature>